<dbReference type="InterPro" id="IPR024572">
    <property type="entry name" value="RcnB"/>
</dbReference>
<feature type="coiled-coil region" evidence="1">
    <location>
        <begin position="59"/>
        <end position="86"/>
    </location>
</feature>
<dbReference type="STRING" id="1921510.BSL82_14375"/>
<feature type="chain" id="PRO_5012001395" description="RcnB family protein" evidence="3">
    <location>
        <begin position="22"/>
        <end position="179"/>
    </location>
</feature>
<reference evidence="5" key="1">
    <citation type="submission" date="2016-11" db="EMBL/GenBank/DDBJ databases">
        <title>Complete Genome Sequence of alachlor-degrading Sphingomonas sp. strain JJ-A5.</title>
        <authorList>
            <person name="Lee H."/>
            <person name="Ka J.-O."/>
        </authorList>
    </citation>
    <scope>NUCLEOTIDE SEQUENCE [LARGE SCALE GENOMIC DNA]</scope>
    <source>
        <strain evidence="5">JJ-A5</strain>
    </source>
</reference>
<feature type="region of interest" description="Disordered" evidence="2">
    <location>
        <begin position="20"/>
        <end position="55"/>
    </location>
</feature>
<feature type="signal peptide" evidence="3">
    <location>
        <begin position="1"/>
        <end position="21"/>
    </location>
</feature>
<proteinExistence type="predicted"/>
<sequence length="179" mass="22126">MRSFILAGLMAATAMPAVAYADSPSRAETRHDRREIRQGMREVHQGRHEVQRDMRRGDWREAREDRRELREDRRELREDRRDYREDRRDAWRDYRSRNRHVFHQPRYMGPSGYRYRAWQPGWRIPSAYYGPRYIIADPWHYRLHRPASGHLRWVRYGDDVLLVDVRNGMIREVIRDFFW</sequence>
<evidence type="ECO:0000313" key="4">
    <source>
        <dbReference type="EMBL" id="API61176.1"/>
    </source>
</evidence>
<dbReference type="AlphaFoldDB" id="A0A1L3ZZX7"/>
<organism evidence="4 5">
    <name type="scientific">Tardibacter chloracetimidivorans</name>
    <dbReference type="NCBI Taxonomy" id="1921510"/>
    <lineage>
        <taxon>Bacteria</taxon>
        <taxon>Pseudomonadati</taxon>
        <taxon>Pseudomonadota</taxon>
        <taxon>Alphaproteobacteria</taxon>
        <taxon>Sphingomonadales</taxon>
        <taxon>Sphingomonadaceae</taxon>
        <taxon>Tardibacter</taxon>
    </lineage>
</organism>
<dbReference type="KEGG" id="sphj:BSL82_14375"/>
<dbReference type="EMBL" id="CP018221">
    <property type="protein sequence ID" value="API61176.1"/>
    <property type="molecule type" value="Genomic_DNA"/>
</dbReference>
<evidence type="ECO:0000256" key="2">
    <source>
        <dbReference type="SAM" id="MobiDB-lite"/>
    </source>
</evidence>
<keyword evidence="3" id="KW-0732">Signal</keyword>
<evidence type="ECO:0008006" key="6">
    <source>
        <dbReference type="Google" id="ProtNLM"/>
    </source>
</evidence>
<evidence type="ECO:0000256" key="1">
    <source>
        <dbReference type="SAM" id="Coils"/>
    </source>
</evidence>
<feature type="compositionally biased region" description="Basic and acidic residues" evidence="2">
    <location>
        <begin position="25"/>
        <end position="55"/>
    </location>
</feature>
<evidence type="ECO:0000313" key="5">
    <source>
        <dbReference type="Proteomes" id="UP000182063"/>
    </source>
</evidence>
<dbReference type="RefSeq" id="WP_072598807.1">
    <property type="nucleotide sequence ID" value="NZ_CP018221.1"/>
</dbReference>
<dbReference type="OrthoDB" id="7205329at2"/>
<gene>
    <name evidence="4" type="ORF">BSL82_14375</name>
</gene>
<evidence type="ECO:0000256" key="3">
    <source>
        <dbReference type="SAM" id="SignalP"/>
    </source>
</evidence>
<dbReference type="Gene3D" id="3.10.450.160">
    <property type="entry name" value="inner membrane protein cigr"/>
    <property type="match status" value="1"/>
</dbReference>
<keyword evidence="5" id="KW-1185">Reference proteome</keyword>
<name>A0A1L3ZZX7_9SPHN</name>
<keyword evidence="1" id="KW-0175">Coiled coil</keyword>
<dbReference type="Proteomes" id="UP000182063">
    <property type="component" value="Chromosome"/>
</dbReference>
<accession>A0A1L3ZZX7</accession>
<protein>
    <recommendedName>
        <fullName evidence="6">RcnB family protein</fullName>
    </recommendedName>
</protein>
<dbReference type="Pfam" id="PF11776">
    <property type="entry name" value="RcnB"/>
    <property type="match status" value="1"/>
</dbReference>